<reference evidence="2 3" key="2">
    <citation type="submission" date="2018-06" db="EMBL/GenBank/DDBJ databases">
        <authorList>
            <consortium name="Pathogen Informatics"/>
            <person name="Doyle S."/>
        </authorList>
    </citation>
    <scope>NUCLEOTIDE SEQUENCE [LARGE SCALE GENOMIC DNA]</scope>
    <source>
        <strain evidence="2 3">NCTC10476</strain>
    </source>
</reference>
<keyword evidence="3" id="KW-1185">Reference proteome</keyword>
<evidence type="ECO:0000313" key="3">
    <source>
        <dbReference type="Proteomes" id="UP000255169"/>
    </source>
</evidence>
<dbReference type="EMBL" id="UHJG01000001">
    <property type="protein sequence ID" value="SUQ00648.1"/>
    <property type="molecule type" value="Genomic_DNA"/>
</dbReference>
<reference evidence="1" key="1">
    <citation type="journal article" date="2015" name="Genome Announc.">
        <title>Complete Genome Sequence of Yersinia ruckeri Strain CSF007-82, Etiologic Agent of Red Mouth Disease in Salmonid Fish.</title>
        <authorList>
            <person name="Nelson M.C."/>
            <person name="LaPatra S.E."/>
            <person name="Welch T.J."/>
            <person name="Graf J."/>
        </authorList>
    </citation>
    <scope>NUCLEOTIDE SEQUENCE</scope>
    <source>
        <strain evidence="1">CSF007-82</strain>
    </source>
</reference>
<proteinExistence type="predicted"/>
<protein>
    <submittedName>
        <fullName evidence="1">Uncharacterized protein</fullName>
    </submittedName>
</protein>
<dbReference type="RefSeq" id="WP_038251093.1">
    <property type="nucleotide sequence ID" value="NZ_CCYO01000011.1"/>
</dbReference>
<sequence length="369" mass="43490">MRVLIIANTIFPDESLSGFVFRILYCYGALINENDLLGVVNSAGSKWIFFPNIKTDYQYMFQPYPPLDMYDSFNRRLKQSSLIYKTNPKSVLSIFSKIFYNRYVDHDFYRKNKKIPDIEIKFCVDCFYEQIKENGISWFKSDWEEPHSRCRIHHKNLIKTSHLISCCKRDRLQKIQAALTGVCPCCLTTCWPNINNETYFDLGLPRDNETLDSFISPCAIEIFVHWIVIFNKGNAFNLDFNAAHWINIIRYSSNGNLKPNIESLEHILASFKYYIPVAYDYFINHFLDELKISCEDCFPHEIKIPFLVSKNRNCFECIHHKKTCPLSHSIKLFSLSDNSDDIVLGRRNFCDARFVKPFSQDNIFFYIDR</sequence>
<dbReference type="AlphaFoldDB" id="A0A0A8V855"/>
<evidence type="ECO:0000313" key="1">
    <source>
        <dbReference type="EMBL" id="CEK25952.1"/>
    </source>
</evidence>
<dbReference type="Proteomes" id="UP000255169">
    <property type="component" value="Unassembled WGS sequence"/>
</dbReference>
<evidence type="ECO:0000313" key="2">
    <source>
        <dbReference type="EMBL" id="SUQ00648.1"/>
    </source>
</evidence>
<dbReference type="OrthoDB" id="470139at2"/>
<organism evidence="1">
    <name type="scientific">Yersinia ruckeri</name>
    <dbReference type="NCBI Taxonomy" id="29486"/>
    <lineage>
        <taxon>Bacteria</taxon>
        <taxon>Pseudomonadati</taxon>
        <taxon>Pseudomonadota</taxon>
        <taxon>Gammaproteobacteria</taxon>
        <taxon>Enterobacterales</taxon>
        <taxon>Yersiniaceae</taxon>
        <taxon>Yersinia</taxon>
    </lineage>
</organism>
<name>A0A0A8V855_YERRU</name>
<dbReference type="EMBL" id="LN681231">
    <property type="protein sequence ID" value="CEK25952.1"/>
    <property type="molecule type" value="Genomic_DNA"/>
</dbReference>
<gene>
    <name evidence="1" type="ORF">CSF007_0790</name>
    <name evidence="2" type="ORF">NCTC10476_01950</name>
</gene>
<accession>A0A0A8V855</accession>